<evidence type="ECO:0000256" key="5">
    <source>
        <dbReference type="ARBA" id="ARBA00023002"/>
    </source>
</evidence>
<evidence type="ECO:0000256" key="1">
    <source>
        <dbReference type="ARBA" id="ARBA00001947"/>
    </source>
</evidence>
<dbReference type="InterPro" id="IPR013149">
    <property type="entry name" value="ADH-like_C"/>
</dbReference>
<keyword evidence="4 7" id="KW-0862">Zinc</keyword>
<evidence type="ECO:0000313" key="9">
    <source>
        <dbReference type="EMBL" id="GAA0165920.1"/>
    </source>
</evidence>
<dbReference type="PANTHER" id="PTHR43161">
    <property type="entry name" value="SORBITOL DEHYDROGENASE"/>
    <property type="match status" value="1"/>
</dbReference>
<dbReference type="AlphaFoldDB" id="A0AAV3QSV0"/>
<protein>
    <submittedName>
        <fullName evidence="9">Dehydrogenase</fullName>
    </submittedName>
</protein>
<dbReference type="SUPFAM" id="SSF50129">
    <property type="entry name" value="GroES-like"/>
    <property type="match status" value="1"/>
</dbReference>
<keyword evidence="3 7" id="KW-0479">Metal-binding</keyword>
<evidence type="ECO:0000256" key="6">
    <source>
        <dbReference type="ARBA" id="ARBA00023027"/>
    </source>
</evidence>
<evidence type="ECO:0000259" key="8">
    <source>
        <dbReference type="SMART" id="SM00829"/>
    </source>
</evidence>
<dbReference type="PANTHER" id="PTHR43161:SF27">
    <property type="entry name" value="SORBITOL DEHYDROGENASE-LIKE"/>
    <property type="match status" value="1"/>
</dbReference>
<evidence type="ECO:0000256" key="3">
    <source>
        <dbReference type="ARBA" id="ARBA00022723"/>
    </source>
</evidence>
<sequence length="365" mass="38914">MGKGGNSSGVQGNVEEENMAAWLVGVNTLLLKPLTLPQLGPNDVKIRIKAVGICGTDVHFLKTMGVGAYAVKEPMVIGHECAGIVEEVGSDVRTLVPGDRVAVEPGVPCWQCRRCIEGRYNICPDSKNLASPPIHGCLANLIVHPASLCFKLPDSLTLEEGAVCEPLSVGVYGCRRANIGPHTKVLVMGAGPIGLVTMLAARAFGAPRIVMADVNADRLAAAKKLGATEVVLVTNKMEDLETEVELIKKAMGDDIDVSFDCAGFTKTMSTALTATRSGGRVCQMGMGEEVLSIPITDAVARREVDLTGVYRYKHTYPLCFELITSGKIDVKPLITHRFGFSQEQVDEAFKTSASGGQAIKVMFNL</sequence>
<dbReference type="EMBL" id="BAABME010005538">
    <property type="protein sequence ID" value="GAA0165920.1"/>
    <property type="molecule type" value="Genomic_DNA"/>
</dbReference>
<proteinExistence type="inferred from homology"/>
<evidence type="ECO:0000256" key="2">
    <source>
        <dbReference type="ARBA" id="ARBA00008072"/>
    </source>
</evidence>
<dbReference type="InterPro" id="IPR011032">
    <property type="entry name" value="GroES-like_sf"/>
</dbReference>
<gene>
    <name evidence="9" type="ORF">LIER_21196</name>
</gene>
<dbReference type="CDD" id="cd05285">
    <property type="entry name" value="sorbitol_DH"/>
    <property type="match status" value="1"/>
</dbReference>
<dbReference type="SUPFAM" id="SSF51735">
    <property type="entry name" value="NAD(P)-binding Rossmann-fold domains"/>
    <property type="match status" value="1"/>
</dbReference>
<feature type="domain" description="Enoyl reductase (ER)" evidence="8">
    <location>
        <begin position="25"/>
        <end position="363"/>
    </location>
</feature>
<name>A0AAV3QSV0_LITER</name>
<dbReference type="PROSITE" id="PS00059">
    <property type="entry name" value="ADH_ZINC"/>
    <property type="match status" value="1"/>
</dbReference>
<dbReference type="GO" id="GO:0008270">
    <property type="term" value="F:zinc ion binding"/>
    <property type="evidence" value="ECO:0007669"/>
    <property type="project" value="InterPro"/>
</dbReference>
<evidence type="ECO:0000313" key="10">
    <source>
        <dbReference type="Proteomes" id="UP001454036"/>
    </source>
</evidence>
<keyword evidence="10" id="KW-1185">Reference proteome</keyword>
<dbReference type="GO" id="GO:0016616">
    <property type="term" value="F:oxidoreductase activity, acting on the CH-OH group of donors, NAD or NADP as acceptor"/>
    <property type="evidence" value="ECO:0007669"/>
    <property type="project" value="InterPro"/>
</dbReference>
<dbReference type="FunFam" id="3.40.50.720:FF:000068">
    <property type="entry name" value="Sorbitol dehydrogenase"/>
    <property type="match status" value="1"/>
</dbReference>
<comment type="similarity">
    <text evidence="2 7">Belongs to the zinc-containing alcohol dehydrogenase family.</text>
</comment>
<accession>A0AAV3QSV0</accession>
<dbReference type="Gene3D" id="3.40.50.720">
    <property type="entry name" value="NAD(P)-binding Rossmann-like Domain"/>
    <property type="match status" value="1"/>
</dbReference>
<dbReference type="InterPro" id="IPR013154">
    <property type="entry name" value="ADH-like_N"/>
</dbReference>
<dbReference type="Proteomes" id="UP001454036">
    <property type="component" value="Unassembled WGS sequence"/>
</dbReference>
<dbReference type="Pfam" id="PF08240">
    <property type="entry name" value="ADH_N"/>
    <property type="match status" value="1"/>
</dbReference>
<dbReference type="Pfam" id="PF00107">
    <property type="entry name" value="ADH_zinc_N"/>
    <property type="match status" value="1"/>
</dbReference>
<keyword evidence="5" id="KW-0560">Oxidoreductase</keyword>
<dbReference type="InterPro" id="IPR002328">
    <property type="entry name" value="ADH_Zn_CS"/>
</dbReference>
<dbReference type="InterPro" id="IPR036291">
    <property type="entry name" value="NAD(P)-bd_dom_sf"/>
</dbReference>
<comment type="cofactor">
    <cofactor evidence="1 7">
        <name>Zn(2+)</name>
        <dbReference type="ChEBI" id="CHEBI:29105"/>
    </cofactor>
</comment>
<dbReference type="InterPro" id="IPR045306">
    <property type="entry name" value="SDH-like"/>
</dbReference>
<dbReference type="Gene3D" id="3.90.180.10">
    <property type="entry name" value="Medium-chain alcohol dehydrogenases, catalytic domain"/>
    <property type="match status" value="1"/>
</dbReference>
<dbReference type="InterPro" id="IPR020843">
    <property type="entry name" value="ER"/>
</dbReference>
<reference evidence="9 10" key="1">
    <citation type="submission" date="2024-01" db="EMBL/GenBank/DDBJ databases">
        <title>The complete chloroplast genome sequence of Lithospermum erythrorhizon: insights into the phylogenetic relationship among Boraginaceae species and the maternal lineages of purple gromwells.</title>
        <authorList>
            <person name="Okada T."/>
            <person name="Watanabe K."/>
        </authorList>
    </citation>
    <scope>NUCLEOTIDE SEQUENCE [LARGE SCALE GENOMIC DNA]</scope>
</reference>
<evidence type="ECO:0000256" key="4">
    <source>
        <dbReference type="ARBA" id="ARBA00022833"/>
    </source>
</evidence>
<dbReference type="SMART" id="SM00829">
    <property type="entry name" value="PKS_ER"/>
    <property type="match status" value="1"/>
</dbReference>
<organism evidence="9 10">
    <name type="scientific">Lithospermum erythrorhizon</name>
    <name type="common">Purple gromwell</name>
    <name type="synonym">Lithospermum officinale var. erythrorhizon</name>
    <dbReference type="NCBI Taxonomy" id="34254"/>
    <lineage>
        <taxon>Eukaryota</taxon>
        <taxon>Viridiplantae</taxon>
        <taxon>Streptophyta</taxon>
        <taxon>Embryophyta</taxon>
        <taxon>Tracheophyta</taxon>
        <taxon>Spermatophyta</taxon>
        <taxon>Magnoliopsida</taxon>
        <taxon>eudicotyledons</taxon>
        <taxon>Gunneridae</taxon>
        <taxon>Pentapetalae</taxon>
        <taxon>asterids</taxon>
        <taxon>lamiids</taxon>
        <taxon>Boraginales</taxon>
        <taxon>Boraginaceae</taxon>
        <taxon>Boraginoideae</taxon>
        <taxon>Lithospermeae</taxon>
        <taxon>Lithospermum</taxon>
    </lineage>
</organism>
<evidence type="ECO:0000256" key="7">
    <source>
        <dbReference type="RuleBase" id="RU361277"/>
    </source>
</evidence>
<keyword evidence="6" id="KW-0520">NAD</keyword>
<comment type="caution">
    <text evidence="9">The sequence shown here is derived from an EMBL/GenBank/DDBJ whole genome shotgun (WGS) entry which is preliminary data.</text>
</comment>